<keyword evidence="2" id="KW-0479">Metal-binding</keyword>
<dbReference type="Pfam" id="PF00884">
    <property type="entry name" value="Sulfatase"/>
    <property type="match status" value="1"/>
</dbReference>
<evidence type="ECO:0000256" key="4">
    <source>
        <dbReference type="ARBA" id="ARBA00022837"/>
    </source>
</evidence>
<name>A0ABS9Z6N9_9HYPH</name>
<dbReference type="Gene3D" id="3.40.720.10">
    <property type="entry name" value="Alkaline Phosphatase, subunit A"/>
    <property type="match status" value="1"/>
</dbReference>
<gene>
    <name evidence="7" type="ORF">K2U94_09720</name>
</gene>
<proteinExistence type="inferred from homology"/>
<evidence type="ECO:0000313" key="8">
    <source>
        <dbReference type="Proteomes" id="UP001139104"/>
    </source>
</evidence>
<dbReference type="PROSITE" id="PS00523">
    <property type="entry name" value="SULFATASE_1"/>
    <property type="match status" value="1"/>
</dbReference>
<keyword evidence="3" id="KW-0378">Hydrolase</keyword>
<protein>
    <submittedName>
        <fullName evidence="7">Sulfatase-like hydrolase/transferase</fullName>
    </submittedName>
</protein>
<dbReference type="InterPro" id="IPR024607">
    <property type="entry name" value="Sulfatase_CS"/>
</dbReference>
<dbReference type="Gene3D" id="3.30.1120.10">
    <property type="match status" value="1"/>
</dbReference>
<accession>A0ABS9Z6N9</accession>
<evidence type="ECO:0000313" key="7">
    <source>
        <dbReference type="EMBL" id="MCI4683040.1"/>
    </source>
</evidence>
<evidence type="ECO:0000256" key="3">
    <source>
        <dbReference type="ARBA" id="ARBA00022801"/>
    </source>
</evidence>
<dbReference type="PANTHER" id="PTHR42693">
    <property type="entry name" value="ARYLSULFATASE FAMILY MEMBER"/>
    <property type="match status" value="1"/>
</dbReference>
<reference evidence="7" key="1">
    <citation type="journal article" date="2022" name="ISME J.">
        <title>Identification of active gaseous-alkane degraders at natural gas seeps.</title>
        <authorList>
            <person name="Farhan Ul Haque M."/>
            <person name="Hernandez M."/>
            <person name="Crombie A.T."/>
            <person name="Murrell J.C."/>
        </authorList>
    </citation>
    <scope>NUCLEOTIDE SEQUENCE</scope>
    <source>
        <strain evidence="7">PC2</strain>
    </source>
</reference>
<dbReference type="InterPro" id="IPR050738">
    <property type="entry name" value="Sulfatase"/>
</dbReference>
<evidence type="ECO:0000256" key="2">
    <source>
        <dbReference type="ARBA" id="ARBA00022723"/>
    </source>
</evidence>
<evidence type="ECO:0000256" key="1">
    <source>
        <dbReference type="ARBA" id="ARBA00008779"/>
    </source>
</evidence>
<feature type="domain" description="Sulfatase N-terminal" evidence="6">
    <location>
        <begin position="75"/>
        <end position="492"/>
    </location>
</feature>
<feature type="chain" id="PRO_5047096207" evidence="5">
    <location>
        <begin position="22"/>
        <end position="833"/>
    </location>
</feature>
<keyword evidence="8" id="KW-1185">Reference proteome</keyword>
<dbReference type="PANTHER" id="PTHR42693:SF43">
    <property type="entry name" value="BLL2667 PROTEIN"/>
    <property type="match status" value="1"/>
</dbReference>
<evidence type="ECO:0000256" key="5">
    <source>
        <dbReference type="SAM" id="SignalP"/>
    </source>
</evidence>
<keyword evidence="4" id="KW-0106">Calcium</keyword>
<sequence>MKLAGFALVLTLGIAGSDARAQQINGTPGAPDATTTIDGRYLPPPPQPFHGQIELNAAQSKPGWPARVVPPKGAPNILLIMTDDVGFAAPSTFGGVIPTPALDRIAADGLRYTNFHSTSLCSPTRAALITGRNHHSVGFGVVSEAATGFPGYDSIIGKDNATIGRILQENGYRTSWFGKDHNTPTWQTSQAGPFDQWPTGMGFDYFYGFVGGDASQWEPNLFRNTTAIYPYVGKQGKWNLTTAMADDAIHWLTQLKDINPSQPWFVYYVPGGTHSPHQPTPEWIKKISDMHLFDKGWNALRDQIFANQKKLGVIPQDAELTSWPAKLLKTWDQTTPEERKLYIRQADVYAAYLAYTDHEIGRVIQAVQDLGELDNTLIIYISGDNGASAEGSPNGTPSEVLQFNGIELPVKDQMKFYDAWGSQFAYSHMAVPWAWAFDTPFKWTKQVPSFFGGTRQGMAISWPGHITDKGGIRWQFHHVIDIVPTILEATGIPAPVMVDGIAQKPIEGVSMAYTFDKANAAAPSTHKIQYFEMMGVQGLYNDGWMLSAVPVRPPWELLGKAIEDPASAYKFELYDVRHDWTQYTDVAAQNPAKVKEMTDLMFAQFAQYQVLPLDAAVATRMVSPRPSMNGDRKVFTYSGEPIAGLPRGTGPDLLNTSYTITADIDVLDGGADGMIVTRGGRFGGYGLYLLKGKPVFTWNLLDLKRVKWQAPEALTPGKHTLVYDFKYDGLGFATLAFNNISGLGRGGTGTFSVDGKVVATEKLDHTVPLTLPWDETFDIGSDTGTPVDDGDYQVPFAFTGKIDKLTIAVAPPVLTDADKKKLLEAEHAVQDAN</sequence>
<organism evidence="7 8">
    <name type="scientific">Candidatus Rhodoblastus alkanivorans</name>
    <dbReference type="NCBI Taxonomy" id="2954117"/>
    <lineage>
        <taxon>Bacteria</taxon>
        <taxon>Pseudomonadati</taxon>
        <taxon>Pseudomonadota</taxon>
        <taxon>Alphaproteobacteria</taxon>
        <taxon>Hyphomicrobiales</taxon>
        <taxon>Rhodoblastaceae</taxon>
        <taxon>Rhodoblastus</taxon>
    </lineage>
</organism>
<dbReference type="Proteomes" id="UP001139104">
    <property type="component" value="Unassembled WGS sequence"/>
</dbReference>
<dbReference type="EMBL" id="JAIVFP010000001">
    <property type="protein sequence ID" value="MCI4683040.1"/>
    <property type="molecule type" value="Genomic_DNA"/>
</dbReference>
<dbReference type="RefSeq" id="WP_243067012.1">
    <property type="nucleotide sequence ID" value="NZ_JAIVFP010000001.1"/>
</dbReference>
<keyword evidence="5" id="KW-0732">Signal</keyword>
<dbReference type="InterPro" id="IPR000917">
    <property type="entry name" value="Sulfatase_N"/>
</dbReference>
<dbReference type="InterPro" id="IPR017850">
    <property type="entry name" value="Alkaline_phosphatase_core_sf"/>
</dbReference>
<dbReference type="CDD" id="cd16025">
    <property type="entry name" value="PAS_like"/>
    <property type="match status" value="1"/>
</dbReference>
<comment type="similarity">
    <text evidence="1">Belongs to the sulfatase family.</text>
</comment>
<feature type="signal peptide" evidence="5">
    <location>
        <begin position="1"/>
        <end position="21"/>
    </location>
</feature>
<comment type="caution">
    <text evidence="7">The sequence shown here is derived from an EMBL/GenBank/DDBJ whole genome shotgun (WGS) entry which is preliminary data.</text>
</comment>
<dbReference type="SUPFAM" id="SSF53649">
    <property type="entry name" value="Alkaline phosphatase-like"/>
    <property type="match status" value="1"/>
</dbReference>
<evidence type="ECO:0000259" key="6">
    <source>
        <dbReference type="Pfam" id="PF00884"/>
    </source>
</evidence>